<dbReference type="Gramene" id="TraesNOR4A03G02224570.4">
    <property type="protein sequence ID" value="TraesNOR4A03G02224570.4.CDS1"/>
    <property type="gene ID" value="TraesNOR4A03G02224570"/>
</dbReference>
<dbReference type="OMA" id="YFRIGPD"/>
<feature type="region of interest" description="Disordered" evidence="7">
    <location>
        <begin position="274"/>
        <end position="309"/>
    </location>
</feature>
<dbReference type="InterPro" id="IPR019473">
    <property type="entry name" value="TFIID_su8_C"/>
</dbReference>
<dbReference type="Gramene" id="TraesLAC4A03G02160440.2">
    <property type="protein sequence ID" value="TraesLAC4A03G02160440.2.CDS1"/>
    <property type="gene ID" value="TraesLAC4A03G02160440"/>
</dbReference>
<keyword evidence="10" id="KW-1185">Reference proteome</keyword>
<dbReference type="SMART" id="SM00576">
    <property type="entry name" value="BTP"/>
    <property type="match status" value="1"/>
</dbReference>
<dbReference type="GO" id="GO:0005669">
    <property type="term" value="C:transcription factor TFIID complex"/>
    <property type="evidence" value="ECO:0000318"/>
    <property type="project" value="GO_Central"/>
</dbReference>
<dbReference type="Gramene" id="TraesNOR4A03G02224570.2">
    <property type="protein sequence ID" value="TraesNOR4A03G02224570.2.CDS1"/>
    <property type="gene ID" value="TraesNOR4A03G02224570"/>
</dbReference>
<evidence type="ECO:0000256" key="2">
    <source>
        <dbReference type="ARBA" id="ARBA00008767"/>
    </source>
</evidence>
<dbReference type="EnsemblPlants" id="TraesCSU02G065200.1">
    <property type="protein sequence ID" value="TraesCSU02G065200.1.cds1"/>
    <property type="gene ID" value="TraesCSU02G065200"/>
</dbReference>
<dbReference type="CDD" id="cd00076">
    <property type="entry name" value="HFD_SF"/>
    <property type="match status" value="1"/>
</dbReference>
<dbReference type="Gramene" id="TraesPARA_EIv1.0_1195680.5">
    <property type="protein sequence ID" value="TraesPARA_EIv1.0_1195680.5.CDS1"/>
    <property type="gene ID" value="TraesPARA_EIv1.0_1195680"/>
</dbReference>
<dbReference type="Gramene" id="TraesKAR4A01G0461010.1">
    <property type="protein sequence ID" value="cds.TraesKAR4A01G0461010.1"/>
    <property type="gene ID" value="TraesKAR4A01G0461010"/>
</dbReference>
<dbReference type="Gramene" id="TraesNOR4A03G02224570.5">
    <property type="protein sequence ID" value="TraesNOR4A03G02224570.5.CDS1"/>
    <property type="gene ID" value="TraesNOR4A03G02224570"/>
</dbReference>
<dbReference type="InterPro" id="IPR006565">
    <property type="entry name" value="BTP"/>
</dbReference>
<dbReference type="Gene3D" id="1.10.20.10">
    <property type="entry name" value="Histone, subunit A"/>
    <property type="match status" value="1"/>
</dbReference>
<dbReference type="PANTHER" id="PTHR46338:SF5">
    <property type="entry name" value="TRANSCRIPTION INITIATION FACTOR TFIID SUBUNIT 8"/>
    <property type="match status" value="1"/>
</dbReference>
<comment type="similarity">
    <text evidence="2">Belongs to the TAF8 family.</text>
</comment>
<sequence>MGGGGGPDEFGRAAARAAVARALQAAGFASATRSAVDALADVLLRYLRLLGGAANAHANLAGRTAPNELDVLRFLEETGEAYQGFEGASSTRGCLVGSGVVRDLVAFAGDADDKPLSARRPLPRFPVRHDPPPSRSCASFAALGRGSGMRHVPEWLPAFPEPHTYAVAEEESGEMVGGSSAAVDEVEQVWRQRKAEKSLLGLQRQLALAGGNGIRPAAVVEEGAGKGKELDRAVVKSNPFIQSALRCGDKEVSEVAMPNLGKKHSVLDEFAPAFAESEGEGLDEGRRDQDQGGGRKRMVPKERPPVYFRIGPDRKSRVMALNSRALVDRKDPWFLEDDGKRRALSILAEPMEKPG</sequence>
<dbReference type="STRING" id="4565.A0A3B6U026"/>
<keyword evidence="6" id="KW-0539">Nucleus</keyword>
<keyword evidence="5" id="KW-0804">Transcription</keyword>
<dbReference type="Gramene" id="TraesCSU02G065200.1">
    <property type="protein sequence ID" value="TraesCSU02G065200.1.cds1"/>
    <property type="gene ID" value="TraesCSU02G065200"/>
</dbReference>
<dbReference type="Gramene" id="TraesCLE_scaffold_108759_01G000100.1">
    <property type="protein sequence ID" value="TraesCLE_scaffold_108759_01G000100.1"/>
    <property type="gene ID" value="TraesCLE_scaffold_108759_01G000100"/>
</dbReference>
<organism evidence="9">
    <name type="scientific">Triticum aestivum</name>
    <name type="common">Wheat</name>
    <dbReference type="NCBI Taxonomy" id="4565"/>
    <lineage>
        <taxon>Eukaryota</taxon>
        <taxon>Viridiplantae</taxon>
        <taxon>Streptophyta</taxon>
        <taxon>Embryophyta</taxon>
        <taxon>Tracheophyta</taxon>
        <taxon>Spermatophyta</taxon>
        <taxon>Magnoliopsida</taxon>
        <taxon>Liliopsida</taxon>
        <taxon>Poales</taxon>
        <taxon>Poaceae</taxon>
        <taxon>BOP clade</taxon>
        <taxon>Pooideae</taxon>
        <taxon>Triticodae</taxon>
        <taxon>Triticeae</taxon>
        <taxon>Triticinae</taxon>
        <taxon>Triticum</taxon>
    </lineage>
</organism>
<dbReference type="Gramene" id="TraesNOR4A03G02224570.1">
    <property type="protein sequence ID" value="TraesNOR4A03G02224570.1.CDS1"/>
    <property type="gene ID" value="TraesNOR4A03G02224570"/>
</dbReference>
<dbReference type="Gramene" id="TraesPARA_EIv1.0_1195680.6">
    <property type="protein sequence ID" value="TraesPARA_EIv1.0_1195680.6.CDS1"/>
    <property type="gene ID" value="TraesPARA_EIv1.0_1195680"/>
</dbReference>
<evidence type="ECO:0000259" key="8">
    <source>
        <dbReference type="SMART" id="SM00576"/>
    </source>
</evidence>
<evidence type="ECO:0000256" key="4">
    <source>
        <dbReference type="ARBA" id="ARBA00023015"/>
    </source>
</evidence>
<dbReference type="Gramene" id="TraesJAG4A03G02207170.3">
    <property type="protein sequence ID" value="TraesJAG4A03G02207170.3.CDS1"/>
    <property type="gene ID" value="TraesJAG4A03G02207170"/>
</dbReference>
<dbReference type="Pfam" id="PF07524">
    <property type="entry name" value="Bromo_TP"/>
    <property type="match status" value="1"/>
</dbReference>
<name>A0A3B6U026_WHEAT</name>
<evidence type="ECO:0000256" key="3">
    <source>
        <dbReference type="ARBA" id="ARBA00017307"/>
    </source>
</evidence>
<dbReference type="Gramene" id="TraesARI4A03G02245140.3">
    <property type="protein sequence ID" value="TraesARI4A03G02245140.3.CDS1"/>
    <property type="gene ID" value="TraesARI4A03G02245140"/>
</dbReference>
<evidence type="ECO:0000313" key="9">
    <source>
        <dbReference type="EnsemblPlants" id="TraesCSU02G065200.1.cds1"/>
    </source>
</evidence>
<dbReference type="Gramene" id="TraesARI4A03G02245140.2">
    <property type="protein sequence ID" value="TraesARI4A03G02245140.2.CDS1"/>
    <property type="gene ID" value="TraesARI4A03G02245140"/>
</dbReference>
<dbReference type="Gramene" id="TraesARI4A03G02245140.4">
    <property type="protein sequence ID" value="TraesARI4A03G02245140.4.CDS1"/>
    <property type="gene ID" value="TraesARI4A03G02245140"/>
</dbReference>
<proteinExistence type="inferred from homology"/>
<comment type="subcellular location">
    <subcellularLocation>
        <location evidence="1">Nucleus</location>
    </subcellularLocation>
</comment>
<dbReference type="Gramene" id="TraesPARA_EIv1.0_1195680.1">
    <property type="protein sequence ID" value="TraesPARA_EIv1.0_1195680.1.CDS1"/>
    <property type="gene ID" value="TraesPARA_EIv1.0_1195680"/>
</dbReference>
<dbReference type="Proteomes" id="UP000019116">
    <property type="component" value="Chromosome Un"/>
</dbReference>
<dbReference type="PANTHER" id="PTHR46338">
    <property type="entry name" value="TRANSCRIPTION INITIATION FACTOR TFIID SUBUNIT 8"/>
    <property type="match status" value="1"/>
</dbReference>
<dbReference type="Gramene" id="TraesJUL4A03G02226880.1">
    <property type="protein sequence ID" value="TraesJUL4A03G02226880.1.CDS1"/>
    <property type="gene ID" value="TraesJUL4A03G02226880"/>
</dbReference>
<dbReference type="Gramene" id="TraesCSU03G0061300.1">
    <property type="protein sequence ID" value="TraesCSU03G0061300.1.CDS1"/>
    <property type="gene ID" value="TraesCSU03G0061300"/>
</dbReference>
<accession>A0A3B6U026</accession>
<dbReference type="Gramene" id="TraesLAC4A03G02160440.1">
    <property type="protein sequence ID" value="TraesLAC4A03G02160440.1.CDS1"/>
    <property type="gene ID" value="TraesLAC4A03G02160440"/>
</dbReference>
<reference evidence="9" key="1">
    <citation type="submission" date="2018-08" db="EMBL/GenBank/DDBJ databases">
        <authorList>
            <person name="Rossello M."/>
        </authorList>
    </citation>
    <scope>NUCLEOTIDE SEQUENCE [LARGE SCALE GENOMIC DNA]</scope>
    <source>
        <strain evidence="9">cv. Chinese Spring</strain>
    </source>
</reference>
<dbReference type="Gramene" id="TraesLAC4A03G02160440.4">
    <property type="protein sequence ID" value="TraesLAC4A03G02160440.4.CDS1"/>
    <property type="gene ID" value="TraesLAC4A03G02160440"/>
</dbReference>
<dbReference type="Gramene" id="TraesPARA_EIv1.0_1195680.3">
    <property type="protein sequence ID" value="TraesPARA_EIv1.0_1195680.3.CDS1"/>
    <property type="gene ID" value="TraesPARA_EIv1.0_1195680"/>
</dbReference>
<dbReference type="GO" id="GO:0046982">
    <property type="term" value="F:protein heterodimerization activity"/>
    <property type="evidence" value="ECO:0007669"/>
    <property type="project" value="InterPro"/>
</dbReference>
<dbReference type="Pfam" id="PF10406">
    <property type="entry name" value="TAF8_C"/>
    <property type="match status" value="1"/>
</dbReference>
<dbReference type="OrthoDB" id="436852at2759"/>
<dbReference type="InterPro" id="IPR009072">
    <property type="entry name" value="Histone-fold"/>
</dbReference>
<dbReference type="CDD" id="cd08049">
    <property type="entry name" value="TAF8"/>
    <property type="match status" value="1"/>
</dbReference>
<dbReference type="Gramene" id="TraesCAD_scaffold_089027_01G000200.1">
    <property type="protein sequence ID" value="TraesCAD_scaffold_089027_01G000200.1"/>
    <property type="gene ID" value="TraesCAD_scaffold_089027_01G000200"/>
</dbReference>
<evidence type="ECO:0000256" key="7">
    <source>
        <dbReference type="SAM" id="MobiDB-lite"/>
    </source>
</evidence>
<dbReference type="AlphaFoldDB" id="A0A3B6U026"/>
<dbReference type="Gramene" id="TraesJAG4A03G02207170.2">
    <property type="protein sequence ID" value="TraesJAG4A03G02207170.2.CDS1"/>
    <property type="gene ID" value="TraesJAG4A03G02207170"/>
</dbReference>
<reference evidence="9" key="2">
    <citation type="submission" date="2018-10" db="UniProtKB">
        <authorList>
            <consortium name="EnsemblPlants"/>
        </authorList>
    </citation>
    <scope>IDENTIFICATION</scope>
</reference>
<dbReference type="InterPro" id="IPR037818">
    <property type="entry name" value="TAF8"/>
</dbReference>
<evidence type="ECO:0000256" key="1">
    <source>
        <dbReference type="ARBA" id="ARBA00004123"/>
    </source>
</evidence>
<evidence type="ECO:0000313" key="10">
    <source>
        <dbReference type="Proteomes" id="UP000019116"/>
    </source>
</evidence>
<dbReference type="Gramene" id="TraesNOR4A03G02224570.3">
    <property type="protein sequence ID" value="TraesNOR4A03G02224570.3.CDS1"/>
    <property type="gene ID" value="TraesNOR4A03G02224570"/>
</dbReference>
<dbReference type="Gramene" id="TraesARI4A03G02245140.1">
    <property type="protein sequence ID" value="TraesARI4A03G02245140.1.CDS1"/>
    <property type="gene ID" value="TraesARI4A03G02245140"/>
</dbReference>
<evidence type="ECO:0000256" key="6">
    <source>
        <dbReference type="ARBA" id="ARBA00023242"/>
    </source>
</evidence>
<feature type="domain" description="Bromodomain associated" evidence="8">
    <location>
        <begin position="8"/>
        <end position="84"/>
    </location>
</feature>
<dbReference type="Gramene" id="TraesPARA_EIv1.0_1195680.4">
    <property type="protein sequence ID" value="TraesPARA_EIv1.0_1195680.4.CDS1"/>
    <property type="gene ID" value="TraesPARA_EIv1.0_1195680"/>
</dbReference>
<dbReference type="GO" id="GO:0006366">
    <property type="term" value="P:transcription by RNA polymerase II"/>
    <property type="evidence" value="ECO:0000318"/>
    <property type="project" value="GO_Central"/>
</dbReference>
<protein>
    <recommendedName>
        <fullName evidence="3">Transcription initiation factor TFIID subunit 8</fullName>
    </recommendedName>
</protein>
<dbReference type="Gramene" id="TraesJAG4A03G02207170.1">
    <property type="protein sequence ID" value="TraesJAG4A03G02207170.1.CDS1"/>
    <property type="gene ID" value="TraesJAG4A03G02207170"/>
</dbReference>
<evidence type="ECO:0000256" key="5">
    <source>
        <dbReference type="ARBA" id="ARBA00023163"/>
    </source>
</evidence>
<dbReference type="Gramene" id="TraesPARA_EIv1.0_1195680.2">
    <property type="protein sequence ID" value="TraesPARA_EIv1.0_1195680.2.CDS1"/>
    <property type="gene ID" value="TraesPARA_EIv1.0_1195680"/>
</dbReference>
<dbReference type="Gramene" id="TraesARI4A03G02245140.5">
    <property type="protein sequence ID" value="TraesARI4A03G02245140.5.CDS1"/>
    <property type="gene ID" value="TraesARI4A03G02245140"/>
</dbReference>
<dbReference type="Gramene" id="TraesLAC4A03G02160440.3">
    <property type="protein sequence ID" value="TraesLAC4A03G02160440.3.CDS1"/>
    <property type="gene ID" value="TraesLAC4A03G02160440"/>
</dbReference>
<keyword evidence="4" id="KW-0805">Transcription regulation</keyword>
<dbReference type="Gramene" id="TraesWEE_scaffold_047132_01G000100.1">
    <property type="protein sequence ID" value="TraesWEE_scaffold_047132_01G000100.1"/>
    <property type="gene ID" value="TraesWEE_scaffold_047132_01G000100"/>
</dbReference>